<proteinExistence type="predicted"/>
<feature type="transmembrane region" description="Helical" evidence="2">
    <location>
        <begin position="215"/>
        <end position="233"/>
    </location>
</feature>
<evidence type="ECO:0008006" key="5">
    <source>
        <dbReference type="Google" id="ProtNLM"/>
    </source>
</evidence>
<dbReference type="RefSeq" id="WP_020929869.1">
    <property type="nucleotide sequence ID" value="NZ_BHXC01000006.1"/>
</dbReference>
<accession>A0A401R3L1</accession>
<dbReference type="EMBL" id="BHXC01000006">
    <property type="protein sequence ID" value="GCB92206.1"/>
    <property type="molecule type" value="Genomic_DNA"/>
</dbReference>
<sequence length="357" mass="37949">MSASAPARADGRVTAARCPPRRPQRARSLVGAALLLVGTLLLPLSLAALWARAELTDTERYVAAVAPLAGNPAVQDAIVRDVTDGVMPHVRLDGLLKVVPRTERPALRRKFTRGIREFVDKQVRQVVTGRTFPAMWTGVHRTAHRTLDGTLTASGDAPVTLDLSPVIERVRHQLSGNGLGIDIVRRVPPTGASIVLLKSPDVPRLRTGFQAARTGALFLPPAAGLCLLTGLLLTRRRRRALICTAAGCAVACALLTTALALLRARLLDALPATVPRPAADAYTDALTASLRSGAWTAVGAAAVTIALAVAGPLTVRLRRAVPSTRQADALPWWTACPGVRNVRRGGRRGPAEDRPRR</sequence>
<keyword evidence="2" id="KW-0472">Membrane</keyword>
<keyword evidence="2" id="KW-1133">Transmembrane helix</keyword>
<evidence type="ECO:0000256" key="1">
    <source>
        <dbReference type="SAM" id="MobiDB-lite"/>
    </source>
</evidence>
<name>A0A401R3L1_STRNR</name>
<evidence type="ECO:0000256" key="2">
    <source>
        <dbReference type="SAM" id="Phobius"/>
    </source>
</evidence>
<evidence type="ECO:0000313" key="4">
    <source>
        <dbReference type="Proteomes" id="UP000288351"/>
    </source>
</evidence>
<gene>
    <name evidence="3" type="ORF">SALB_04965</name>
</gene>
<comment type="caution">
    <text evidence="3">The sequence shown here is derived from an EMBL/GenBank/DDBJ whole genome shotgun (WGS) entry which is preliminary data.</text>
</comment>
<dbReference type="AlphaFoldDB" id="A0A401R3L1"/>
<dbReference type="Proteomes" id="UP000288351">
    <property type="component" value="Unassembled WGS sequence"/>
</dbReference>
<feature type="transmembrane region" description="Helical" evidence="2">
    <location>
        <begin position="294"/>
        <end position="315"/>
    </location>
</feature>
<organism evidence="3 4">
    <name type="scientific">Streptomyces noursei</name>
    <name type="common">Streptomyces albulus</name>
    <dbReference type="NCBI Taxonomy" id="1971"/>
    <lineage>
        <taxon>Bacteria</taxon>
        <taxon>Bacillati</taxon>
        <taxon>Actinomycetota</taxon>
        <taxon>Actinomycetes</taxon>
        <taxon>Kitasatosporales</taxon>
        <taxon>Streptomycetaceae</taxon>
        <taxon>Streptomyces</taxon>
    </lineage>
</organism>
<keyword evidence="2" id="KW-0812">Transmembrane</keyword>
<evidence type="ECO:0000313" key="3">
    <source>
        <dbReference type="EMBL" id="GCB92206.1"/>
    </source>
</evidence>
<feature type="region of interest" description="Disordered" evidence="1">
    <location>
        <begin position="1"/>
        <end position="22"/>
    </location>
</feature>
<feature type="transmembrane region" description="Helical" evidence="2">
    <location>
        <begin position="240"/>
        <end position="262"/>
    </location>
</feature>
<reference evidence="3 4" key="1">
    <citation type="journal article" date="2019" name="Microbiol. Resour. Announc.">
        <title>Draft Genome Sequence of the Most Traditional epsilon-Poly-l-Lysine Producer, Streptomyces albulus NBRC14147.</title>
        <authorList>
            <person name="Yamanaka K."/>
            <person name="Hamano Y."/>
        </authorList>
    </citation>
    <scope>NUCLEOTIDE SEQUENCE [LARGE SCALE GENOMIC DNA]</scope>
    <source>
        <strain evidence="3 4">NBRC 14147</strain>
    </source>
</reference>
<protein>
    <recommendedName>
        <fullName evidence="5">Integral membrane protein</fullName>
    </recommendedName>
</protein>